<feature type="transmembrane region" description="Helical" evidence="7">
    <location>
        <begin position="143"/>
        <end position="161"/>
    </location>
</feature>
<feature type="coiled-coil region" evidence="6">
    <location>
        <begin position="316"/>
        <end position="343"/>
    </location>
</feature>
<proteinExistence type="inferred from homology"/>
<feature type="transmembrane region" description="Helical" evidence="7">
    <location>
        <begin position="110"/>
        <end position="131"/>
    </location>
</feature>
<feature type="transmembrane region" description="Helical" evidence="7">
    <location>
        <begin position="6"/>
        <end position="27"/>
    </location>
</feature>
<dbReference type="AlphaFoldDB" id="A0A8H5XLJ5"/>
<evidence type="ECO:0000313" key="10">
    <source>
        <dbReference type="Proteomes" id="UP000562682"/>
    </source>
</evidence>
<dbReference type="Pfam" id="PF20684">
    <property type="entry name" value="Fung_rhodopsin"/>
    <property type="match status" value="1"/>
</dbReference>
<evidence type="ECO:0000256" key="4">
    <source>
        <dbReference type="ARBA" id="ARBA00023136"/>
    </source>
</evidence>
<dbReference type="InterPro" id="IPR049326">
    <property type="entry name" value="Rhodopsin_dom_fungi"/>
</dbReference>
<keyword evidence="6" id="KW-0175">Coiled coil</keyword>
<evidence type="ECO:0000256" key="1">
    <source>
        <dbReference type="ARBA" id="ARBA00004141"/>
    </source>
</evidence>
<sequence>MALSSTVEKDIAVACICSALILSRCAYRIYHRYKGNGGSHRIWHADDIYMALALLPLTSRTVCVSLSFSLNPSSSRLPATKEEAAAQNTTVDKLEHDRIVGLSLLIGTRMSYPLVLWTFKAALLSFYARFVQVTSWGKMAVRLLWCLLLVSILVIVGSILAECRPISLMWKLASKEDQPVCQKGMVYFFALAAGNISTDIALLILPFPILLMARLNTRTKIQLGILFSIGILVITITIVRVPLILGDAMSQKARSTTEEHLRTVTLNLPSLPTWLRQRMKFATAKQSLPLSLGSSAVQQYIPAAPGQQQALNMTIADDTQSRVKSLEEEVAELRRMVSYLSLQVTNRNEAQDASKGLCDDSHTSSNAVSTPAPSKLSLIYGRGDMRSYLSTPDTRFEEDAWLYNKPPEWAWLKGFPLWARQGTEWAFPRYVFSYLQHENAGQCTAGDGCDHWKEGNDPATGTVILEVICAEVNTFEECLSLGSTHCPDFEPIHRKPTVFFNKMRPNFEVLETLKGIDNDRVAVLMFRVINDPVGQNHWMDKFGRLIDFGALDLTALDCLGVRERGS</sequence>
<dbReference type="InterPro" id="IPR052337">
    <property type="entry name" value="SAT4-like"/>
</dbReference>
<evidence type="ECO:0000313" key="9">
    <source>
        <dbReference type="EMBL" id="KAF5695627.1"/>
    </source>
</evidence>
<keyword evidence="3 7" id="KW-1133">Transmembrane helix</keyword>
<evidence type="ECO:0000256" key="5">
    <source>
        <dbReference type="ARBA" id="ARBA00038359"/>
    </source>
</evidence>
<accession>A0A8H5XLJ5</accession>
<name>A0A8H5XLJ5_9HYPO</name>
<organism evidence="9 10">
    <name type="scientific">Fusarium denticulatum</name>
    <dbReference type="NCBI Taxonomy" id="48507"/>
    <lineage>
        <taxon>Eukaryota</taxon>
        <taxon>Fungi</taxon>
        <taxon>Dikarya</taxon>
        <taxon>Ascomycota</taxon>
        <taxon>Pezizomycotina</taxon>
        <taxon>Sordariomycetes</taxon>
        <taxon>Hypocreomycetidae</taxon>
        <taxon>Hypocreales</taxon>
        <taxon>Nectriaceae</taxon>
        <taxon>Fusarium</taxon>
        <taxon>Fusarium fujikuroi species complex</taxon>
    </lineage>
</organism>
<comment type="subcellular location">
    <subcellularLocation>
        <location evidence="1">Membrane</location>
        <topology evidence="1">Multi-pass membrane protein</topology>
    </subcellularLocation>
</comment>
<keyword evidence="4 7" id="KW-0472">Membrane</keyword>
<feature type="domain" description="Rhodopsin" evidence="8">
    <location>
        <begin position="40"/>
        <end position="245"/>
    </location>
</feature>
<evidence type="ECO:0000256" key="2">
    <source>
        <dbReference type="ARBA" id="ARBA00022692"/>
    </source>
</evidence>
<keyword evidence="10" id="KW-1185">Reference proteome</keyword>
<evidence type="ECO:0000256" key="7">
    <source>
        <dbReference type="SAM" id="Phobius"/>
    </source>
</evidence>
<feature type="transmembrane region" description="Helical" evidence="7">
    <location>
        <begin position="185"/>
        <end position="211"/>
    </location>
</feature>
<comment type="caution">
    <text evidence="9">The sequence shown here is derived from an EMBL/GenBank/DDBJ whole genome shotgun (WGS) entry which is preliminary data.</text>
</comment>
<comment type="similarity">
    <text evidence="5">Belongs to the SAT4 family.</text>
</comment>
<gene>
    <name evidence="9" type="ORF">FDENT_252</name>
</gene>
<dbReference type="Proteomes" id="UP000562682">
    <property type="component" value="Unassembled WGS sequence"/>
</dbReference>
<dbReference type="PANTHER" id="PTHR33048">
    <property type="entry name" value="PTH11-LIKE INTEGRAL MEMBRANE PROTEIN (AFU_ORTHOLOGUE AFUA_5G11245)"/>
    <property type="match status" value="1"/>
</dbReference>
<dbReference type="EMBL" id="JAAOAK010000006">
    <property type="protein sequence ID" value="KAF5695627.1"/>
    <property type="molecule type" value="Genomic_DNA"/>
</dbReference>
<keyword evidence="2 7" id="KW-0812">Transmembrane</keyword>
<evidence type="ECO:0000259" key="8">
    <source>
        <dbReference type="Pfam" id="PF20684"/>
    </source>
</evidence>
<evidence type="ECO:0000256" key="3">
    <source>
        <dbReference type="ARBA" id="ARBA00022989"/>
    </source>
</evidence>
<dbReference type="GO" id="GO:0016020">
    <property type="term" value="C:membrane"/>
    <property type="evidence" value="ECO:0007669"/>
    <property type="project" value="UniProtKB-SubCell"/>
</dbReference>
<feature type="transmembrane region" description="Helical" evidence="7">
    <location>
        <begin position="223"/>
        <end position="245"/>
    </location>
</feature>
<feature type="transmembrane region" description="Helical" evidence="7">
    <location>
        <begin position="48"/>
        <end position="68"/>
    </location>
</feature>
<protein>
    <recommendedName>
        <fullName evidence="8">Rhodopsin domain-containing protein</fullName>
    </recommendedName>
</protein>
<dbReference type="PANTHER" id="PTHR33048:SF47">
    <property type="entry name" value="INTEGRAL MEMBRANE PROTEIN-RELATED"/>
    <property type="match status" value="1"/>
</dbReference>
<evidence type="ECO:0000256" key="6">
    <source>
        <dbReference type="SAM" id="Coils"/>
    </source>
</evidence>
<reference evidence="9 10" key="1">
    <citation type="submission" date="2020-05" db="EMBL/GenBank/DDBJ databases">
        <title>Identification and distribution of gene clusters putatively required for synthesis of sphingolipid metabolism inhibitors in phylogenetically diverse species of the filamentous fungus Fusarium.</title>
        <authorList>
            <person name="Kim H.-S."/>
            <person name="Busman M."/>
            <person name="Brown D.W."/>
            <person name="Divon H."/>
            <person name="Uhlig S."/>
            <person name="Proctor R.H."/>
        </authorList>
    </citation>
    <scope>NUCLEOTIDE SEQUENCE [LARGE SCALE GENOMIC DNA]</scope>
    <source>
        <strain evidence="9 10">NRRL 25311</strain>
    </source>
</reference>